<dbReference type="EMBL" id="UFXS01000001">
    <property type="protein sequence ID" value="STD58587.1"/>
    <property type="molecule type" value="Genomic_DNA"/>
</dbReference>
<organism evidence="1 2">
    <name type="scientific">Empedobacter falsenii</name>
    <dbReference type="NCBI Taxonomy" id="343874"/>
    <lineage>
        <taxon>Bacteria</taxon>
        <taxon>Pseudomonadati</taxon>
        <taxon>Bacteroidota</taxon>
        <taxon>Flavobacteriia</taxon>
        <taxon>Flavobacteriales</taxon>
        <taxon>Weeksellaceae</taxon>
        <taxon>Empedobacter</taxon>
    </lineage>
</organism>
<reference evidence="1 2" key="1">
    <citation type="submission" date="2018-06" db="EMBL/GenBank/DDBJ databases">
        <authorList>
            <consortium name="Pathogen Informatics"/>
            <person name="Doyle S."/>
        </authorList>
    </citation>
    <scope>NUCLEOTIDE SEQUENCE [LARGE SCALE GENOMIC DNA]</scope>
    <source>
        <strain evidence="1 2">NCTC13456</strain>
    </source>
</reference>
<name>A0A376GJK4_9FLAO</name>
<protein>
    <submittedName>
        <fullName evidence="1">Uncharacterized protein</fullName>
    </submittedName>
</protein>
<sequence length="44" mass="4999">METNVLNVKIVRKKGEMYSYNAYLTTINHIVQLTKEGLGIRSTA</sequence>
<dbReference type="Proteomes" id="UP000254737">
    <property type="component" value="Unassembled WGS sequence"/>
</dbReference>
<accession>A0A376GJK4</accession>
<gene>
    <name evidence="1" type="ORF">NCTC13456_02211</name>
</gene>
<proteinExistence type="predicted"/>
<dbReference type="AlphaFoldDB" id="A0A376GJK4"/>
<evidence type="ECO:0000313" key="1">
    <source>
        <dbReference type="EMBL" id="STD58587.1"/>
    </source>
</evidence>
<evidence type="ECO:0000313" key="2">
    <source>
        <dbReference type="Proteomes" id="UP000254737"/>
    </source>
</evidence>